<dbReference type="RefSeq" id="WP_062410137.1">
    <property type="nucleotide sequence ID" value="NZ_BJCS01000011.1"/>
</dbReference>
<sequence length="112" mass="12828">MIAQINELKATANELIKNICARMQTVAECYQSGNDERANEKMVYLMEDIAVLVEAADLLKTNVSAVNIEECNEKLNMLFQAYQAKDYLLTADLLTFELHPLFEYWSENLTND</sequence>
<dbReference type="Proteomes" id="UP000061660">
    <property type="component" value="Chromosome"/>
</dbReference>
<dbReference type="AlphaFoldDB" id="A0A0U2WAK1"/>
<dbReference type="STRING" id="162209.IJ22_41810"/>
<proteinExistence type="predicted"/>
<organism evidence="1 2">
    <name type="scientific">Paenibacillus naphthalenovorans</name>
    <dbReference type="NCBI Taxonomy" id="162209"/>
    <lineage>
        <taxon>Bacteria</taxon>
        <taxon>Bacillati</taxon>
        <taxon>Bacillota</taxon>
        <taxon>Bacilli</taxon>
        <taxon>Bacillales</taxon>
        <taxon>Paenibacillaceae</taxon>
        <taxon>Paenibacillus</taxon>
    </lineage>
</organism>
<keyword evidence="2" id="KW-1185">Reference proteome</keyword>
<dbReference type="PATRIC" id="fig|162209.4.peg.4427"/>
<dbReference type="KEGG" id="pnp:IJ22_41810"/>
<dbReference type="EMBL" id="CP013652">
    <property type="protein sequence ID" value="ALS24477.1"/>
    <property type="molecule type" value="Genomic_DNA"/>
</dbReference>
<accession>A0A0U2WAK1</accession>
<reference evidence="1 2" key="2">
    <citation type="journal article" date="2016" name="Genome Announc.">
        <title>Complete Genome Sequences of Two Interactive Moderate Thermophiles, Paenibacillus napthalenovorans 32O-Y and Paenibacillus sp. 32O-W.</title>
        <authorList>
            <person name="Butler R.R.III."/>
            <person name="Wang J."/>
            <person name="Stark B.C."/>
            <person name="Pombert J.F."/>
        </authorList>
    </citation>
    <scope>NUCLEOTIDE SEQUENCE [LARGE SCALE GENOMIC DNA]</scope>
    <source>
        <strain evidence="1 2">32O-Y</strain>
    </source>
</reference>
<protein>
    <submittedName>
        <fullName evidence="1">Uncharacterized protein</fullName>
    </submittedName>
</protein>
<name>A0A0U2WAK1_9BACL</name>
<evidence type="ECO:0000313" key="2">
    <source>
        <dbReference type="Proteomes" id="UP000061660"/>
    </source>
</evidence>
<evidence type="ECO:0000313" key="1">
    <source>
        <dbReference type="EMBL" id="ALS24477.1"/>
    </source>
</evidence>
<gene>
    <name evidence="1" type="ORF">IJ22_41810</name>
</gene>
<reference evidence="2" key="1">
    <citation type="submission" date="2015-12" db="EMBL/GenBank/DDBJ databases">
        <title>Complete genome sequences of two moderately thermophilic Paenibacillus species.</title>
        <authorList>
            <person name="Butler R.III."/>
            <person name="Wang J."/>
            <person name="Stark B.C."/>
            <person name="Pombert J.-F."/>
        </authorList>
    </citation>
    <scope>NUCLEOTIDE SEQUENCE [LARGE SCALE GENOMIC DNA]</scope>
    <source>
        <strain evidence="2">32O-Y</strain>
    </source>
</reference>